<protein>
    <recommendedName>
        <fullName evidence="4">Pentacotripeptide-repeat region of PRORP domain-containing protein</fullName>
    </recommendedName>
</protein>
<dbReference type="OrthoDB" id="46913at2759"/>
<dbReference type="InterPro" id="IPR002885">
    <property type="entry name" value="PPR_rpt"/>
</dbReference>
<name>A0A1E7FA23_9STRA</name>
<dbReference type="InParanoid" id="A0A1E7FA23"/>
<dbReference type="InterPro" id="IPR011990">
    <property type="entry name" value="TPR-like_helical_dom_sf"/>
</dbReference>
<dbReference type="Gene3D" id="1.25.40.10">
    <property type="entry name" value="Tetratricopeptide repeat domain"/>
    <property type="match status" value="1"/>
</dbReference>
<evidence type="ECO:0000313" key="3">
    <source>
        <dbReference type="Proteomes" id="UP000095751"/>
    </source>
</evidence>
<feature type="compositionally biased region" description="Low complexity" evidence="1">
    <location>
        <begin position="90"/>
        <end position="103"/>
    </location>
</feature>
<dbReference type="AlphaFoldDB" id="A0A1E7FA23"/>
<feature type="region of interest" description="Disordered" evidence="1">
    <location>
        <begin position="90"/>
        <end position="127"/>
    </location>
</feature>
<dbReference type="Proteomes" id="UP000095751">
    <property type="component" value="Unassembled WGS sequence"/>
</dbReference>
<organism evidence="2 3">
    <name type="scientific">Fragilariopsis cylindrus CCMP1102</name>
    <dbReference type="NCBI Taxonomy" id="635003"/>
    <lineage>
        <taxon>Eukaryota</taxon>
        <taxon>Sar</taxon>
        <taxon>Stramenopiles</taxon>
        <taxon>Ochrophyta</taxon>
        <taxon>Bacillariophyta</taxon>
        <taxon>Bacillariophyceae</taxon>
        <taxon>Bacillariophycidae</taxon>
        <taxon>Bacillariales</taxon>
        <taxon>Bacillariaceae</taxon>
        <taxon>Fragilariopsis</taxon>
    </lineage>
</organism>
<accession>A0A1E7FA23</accession>
<feature type="non-terminal residue" evidence="2">
    <location>
        <position position="242"/>
    </location>
</feature>
<evidence type="ECO:0000313" key="2">
    <source>
        <dbReference type="EMBL" id="OEU14996.1"/>
    </source>
</evidence>
<feature type="region of interest" description="Disordered" evidence="1">
    <location>
        <begin position="17"/>
        <end position="36"/>
    </location>
</feature>
<dbReference type="EMBL" id="KV784359">
    <property type="protein sequence ID" value="OEU14996.1"/>
    <property type="molecule type" value="Genomic_DNA"/>
</dbReference>
<evidence type="ECO:0008006" key="4">
    <source>
        <dbReference type="Google" id="ProtNLM"/>
    </source>
</evidence>
<evidence type="ECO:0000256" key="1">
    <source>
        <dbReference type="SAM" id="MobiDB-lite"/>
    </source>
</evidence>
<sequence length="242" mass="27509">MGSIPQENSMSTYMYILSSSNNNDNNNDDDNNNDNDNEIAVAIVDDALLEVVTCHDVLYKKNEKTLTIRMKSLVARGRIDEAEEIFAASFDESNSSSGSSSSTPEKEESKNEISKERDNKSNNNQVGKLRTYMPLMEHYCKVGDLTSILRLYRKMQDSTGVYWDVESYTILLSSLARFGYFFTNNDHQQQSDDNEEYGPNLFDTLVLNMASDILELTEATFLDLTESFRIGHRDHLNLTSID</sequence>
<feature type="compositionally biased region" description="Acidic residues" evidence="1">
    <location>
        <begin position="26"/>
        <end position="36"/>
    </location>
</feature>
<dbReference type="NCBIfam" id="TIGR00756">
    <property type="entry name" value="PPR"/>
    <property type="match status" value="1"/>
</dbReference>
<gene>
    <name evidence="2" type="ORF">FRACYDRAFT_269183</name>
</gene>
<proteinExistence type="predicted"/>
<dbReference type="KEGG" id="fcy:FRACYDRAFT_269183"/>
<dbReference type="Pfam" id="PF13041">
    <property type="entry name" value="PPR_2"/>
    <property type="match status" value="1"/>
</dbReference>
<feature type="compositionally biased region" description="Basic and acidic residues" evidence="1">
    <location>
        <begin position="104"/>
        <end position="120"/>
    </location>
</feature>
<keyword evidence="3" id="KW-1185">Reference proteome</keyword>
<reference evidence="2 3" key="1">
    <citation type="submission" date="2016-09" db="EMBL/GenBank/DDBJ databases">
        <title>Extensive genetic diversity and differential bi-allelic expression allows diatom success in the polar Southern Ocean.</title>
        <authorList>
            <consortium name="DOE Joint Genome Institute"/>
            <person name="Mock T."/>
            <person name="Otillar R.P."/>
            <person name="Strauss J."/>
            <person name="Dupont C."/>
            <person name="Frickenhaus S."/>
            <person name="Maumus F."/>
            <person name="Mcmullan M."/>
            <person name="Sanges R."/>
            <person name="Schmutz J."/>
            <person name="Toseland A."/>
            <person name="Valas R."/>
            <person name="Veluchamy A."/>
            <person name="Ward B.J."/>
            <person name="Allen A."/>
            <person name="Barry K."/>
            <person name="Falciatore A."/>
            <person name="Ferrante M."/>
            <person name="Fortunato A.E."/>
            <person name="Gloeckner G."/>
            <person name="Gruber A."/>
            <person name="Hipkin R."/>
            <person name="Janech M."/>
            <person name="Kroth P."/>
            <person name="Leese F."/>
            <person name="Lindquist E."/>
            <person name="Lyon B.R."/>
            <person name="Martin J."/>
            <person name="Mayer C."/>
            <person name="Parker M."/>
            <person name="Quesneville H."/>
            <person name="Raymond J."/>
            <person name="Uhlig C."/>
            <person name="Valentin K.U."/>
            <person name="Worden A.Z."/>
            <person name="Armbrust E.V."/>
            <person name="Bowler C."/>
            <person name="Green B."/>
            <person name="Moulton V."/>
            <person name="Van Oosterhout C."/>
            <person name="Grigoriev I."/>
        </authorList>
    </citation>
    <scope>NUCLEOTIDE SEQUENCE [LARGE SCALE GENOMIC DNA]</scope>
    <source>
        <strain evidence="2 3">CCMP1102</strain>
    </source>
</reference>